<dbReference type="STRING" id="1163730.FFONT_1143"/>
<dbReference type="EMBL" id="CP003423">
    <property type="protein sequence ID" value="AFH43131.1"/>
    <property type="molecule type" value="Genomic_DNA"/>
</dbReference>
<dbReference type="GO" id="GO:0016301">
    <property type="term" value="F:kinase activity"/>
    <property type="evidence" value="ECO:0007669"/>
    <property type="project" value="UniProtKB-KW"/>
</dbReference>
<keyword evidence="1" id="KW-0808">Transferase</keyword>
<keyword evidence="2" id="KW-1185">Reference proteome</keyword>
<dbReference type="eggNOG" id="arCOG01045">
    <property type="taxonomic scope" value="Archaea"/>
</dbReference>
<dbReference type="InterPro" id="IPR027417">
    <property type="entry name" value="P-loop_NTPase"/>
</dbReference>
<gene>
    <name evidence="1" type="ordered locus">FFONT_1143</name>
</gene>
<evidence type="ECO:0000313" key="1">
    <source>
        <dbReference type="EMBL" id="AFH43131.1"/>
    </source>
</evidence>
<dbReference type="PANTHER" id="PTHR41930">
    <property type="entry name" value="UPF0200 PROTEIN MJ1399"/>
    <property type="match status" value="1"/>
</dbReference>
<name>I0A2C4_FERFK</name>
<reference evidence="1 2" key="2">
    <citation type="journal article" date="2014" name="Extremophiles">
        <title>Analysis of the complete genome of Fervidococcus fontis confirms the distinct phylogenetic position of the order Fervidicoccales and suggests its environmental function.</title>
        <authorList>
            <person name="Lebedinsky A.V."/>
            <person name="Mardanov A.V."/>
            <person name="Kublanov I.V."/>
            <person name="Gumerov V.M."/>
            <person name="Beletsky A.V."/>
            <person name="Perevalova A.A."/>
            <person name="Bidzhieva S.Kh."/>
            <person name="Bonch-Osmolovskaya E.A."/>
            <person name="Skryabin K.G."/>
            <person name="Ravin N.V."/>
        </authorList>
    </citation>
    <scope>NUCLEOTIDE SEQUENCE [LARGE SCALE GENOMIC DNA]</scope>
    <source>
        <strain evidence="2">DSM 19380 / VKM B-2539 / Kam940</strain>
    </source>
</reference>
<dbReference type="HOGENOM" id="CLU_096329_1_0_2"/>
<accession>I0A2C4</accession>
<dbReference type="AlphaFoldDB" id="I0A2C4"/>
<reference evidence="2" key="1">
    <citation type="submission" date="2012-03" db="EMBL/GenBank/DDBJ databases">
        <title>Fervidicoccus fontis complete genome analysis confirms its distinct phylogenetic position and predicts its environmental function.</title>
        <authorList>
            <person name="Lebedinsky A.V."/>
            <person name="Mardanov A.V."/>
            <person name="Gumerov V.M."/>
            <person name="Beletsky A.V."/>
            <person name="Kublanov I.V."/>
            <person name="Perevalova A.A."/>
            <person name="Bonch-Osmolovskaya E.A."/>
            <person name="Ravin N.V."/>
            <person name="Skryabin K.G."/>
        </authorList>
    </citation>
    <scope>NUCLEOTIDE SEQUENCE [LARGE SCALE GENOMIC DNA]</scope>
    <source>
        <strain evidence="2">DSM 19380 / VKM B-2539 / Kam940</strain>
    </source>
</reference>
<dbReference type="Pfam" id="PF13207">
    <property type="entry name" value="AAA_17"/>
    <property type="match status" value="1"/>
</dbReference>
<evidence type="ECO:0000313" key="2">
    <source>
        <dbReference type="Proteomes" id="UP000007391"/>
    </source>
</evidence>
<dbReference type="KEGG" id="ffo:FFONT_1143"/>
<dbReference type="Gene3D" id="3.40.50.300">
    <property type="entry name" value="P-loop containing nucleotide triphosphate hydrolases"/>
    <property type="match status" value="1"/>
</dbReference>
<dbReference type="SUPFAM" id="SSF52540">
    <property type="entry name" value="P-loop containing nucleoside triphosphate hydrolases"/>
    <property type="match status" value="1"/>
</dbReference>
<keyword evidence="1" id="KW-0418">Kinase</keyword>
<protein>
    <submittedName>
        <fullName evidence="1">Dephospho-CoA kinase, CoaE</fullName>
    </submittedName>
</protein>
<dbReference type="Proteomes" id="UP000007391">
    <property type="component" value="Chromosome"/>
</dbReference>
<dbReference type="FunCoup" id="I0A2C4">
    <property type="interactions" value="5"/>
</dbReference>
<organism evidence="1 2">
    <name type="scientific">Fervidicoccus fontis (strain DSM 19380 / JCM 18336 / VKM B-2539 / Kam940)</name>
    <dbReference type="NCBI Taxonomy" id="1163730"/>
    <lineage>
        <taxon>Archaea</taxon>
        <taxon>Thermoproteota</taxon>
        <taxon>Thermoprotei</taxon>
        <taxon>Fervidicoccales</taxon>
        <taxon>Fervidicoccaceae</taxon>
        <taxon>Fervidicoccus</taxon>
    </lineage>
</organism>
<dbReference type="PANTHER" id="PTHR41930:SF1">
    <property type="entry name" value="DEPHOSPHO-COA KINASE"/>
    <property type="match status" value="1"/>
</dbReference>
<proteinExistence type="predicted"/>
<dbReference type="InParanoid" id="I0A2C4"/>
<sequence length="195" mass="22147">MLGDMRKLILITGMPGSGKSIVSSYFKSRGYTVYSMGDIVRNIAEERGVEKTLENLLSIAQEIRNKYGPSGVAKLMIPILEKEKSETVVIDGVRSINEIGEFKKVSKCINIIAVYSPPYMRFERLLYRGRPGDPRSFEELIERDLKELSFGIGNVISLSDFMIINDESPSKVIDYLKSKEDEICNCKKESVWKYL</sequence>